<evidence type="ECO:0000256" key="1">
    <source>
        <dbReference type="SAM" id="Phobius"/>
    </source>
</evidence>
<reference evidence="2" key="1">
    <citation type="submission" date="2021-01" db="EMBL/GenBank/DDBJ databases">
        <authorList>
            <person name="Corre E."/>
            <person name="Pelletier E."/>
            <person name="Niang G."/>
            <person name="Scheremetjew M."/>
            <person name="Finn R."/>
            <person name="Kale V."/>
            <person name="Holt S."/>
            <person name="Cochrane G."/>
            <person name="Meng A."/>
            <person name="Brown T."/>
            <person name="Cohen L."/>
        </authorList>
    </citation>
    <scope>NUCLEOTIDE SEQUENCE</scope>
    <source>
        <strain evidence="2">CCMP2222</strain>
    </source>
</reference>
<accession>A0A7S2GXR1</accession>
<feature type="transmembrane region" description="Helical" evidence="1">
    <location>
        <begin position="12"/>
        <end position="35"/>
    </location>
</feature>
<keyword evidence="1" id="KW-0472">Membrane</keyword>
<proteinExistence type="predicted"/>
<feature type="transmembrane region" description="Helical" evidence="1">
    <location>
        <begin position="47"/>
        <end position="66"/>
    </location>
</feature>
<protein>
    <submittedName>
        <fullName evidence="2">Uncharacterized protein</fullName>
    </submittedName>
</protein>
<keyword evidence="1" id="KW-0812">Transmembrane</keyword>
<feature type="transmembrane region" description="Helical" evidence="1">
    <location>
        <begin position="157"/>
        <end position="176"/>
    </location>
</feature>
<dbReference type="AlphaFoldDB" id="A0A7S2GXR1"/>
<keyword evidence="1" id="KW-1133">Transmembrane helix</keyword>
<gene>
    <name evidence="2" type="ORF">AAND1436_LOCUS31822</name>
</gene>
<evidence type="ECO:0000313" key="2">
    <source>
        <dbReference type="EMBL" id="CAD9474645.1"/>
    </source>
</evidence>
<organism evidence="2">
    <name type="scientific">Alexandrium andersonii</name>
    <dbReference type="NCBI Taxonomy" id="327968"/>
    <lineage>
        <taxon>Eukaryota</taxon>
        <taxon>Sar</taxon>
        <taxon>Alveolata</taxon>
        <taxon>Dinophyceae</taxon>
        <taxon>Gonyaulacales</taxon>
        <taxon>Pyrocystaceae</taxon>
        <taxon>Alexandrium</taxon>
    </lineage>
</organism>
<sequence>MAPPPTPMRRLCLLAVSTAMGAALGAFVSMITNFALVEISVSPMFSIYFGGLFILVGCLILWRVASHEAQEPLPLPKLHLAIFAGIIVLSGFLCFLLDRKFFVGLRPWMKVPLYTVLGSAVSFAMTFAIVDVLNYVVGLCQASLAKPIVESAHQVSLVLCVSLAMGMAFGFTFGVLDVADEDEYHIRMALLRDEKYSQPVGIALGALAGLGLEFVRQRDDYSLLAAGKTEFDEDI</sequence>
<name>A0A7S2GXR1_9DINO</name>
<feature type="transmembrane region" description="Helical" evidence="1">
    <location>
        <begin position="113"/>
        <end position="137"/>
    </location>
</feature>
<feature type="transmembrane region" description="Helical" evidence="1">
    <location>
        <begin position="78"/>
        <end position="98"/>
    </location>
</feature>
<dbReference type="EMBL" id="HBGQ01065879">
    <property type="protein sequence ID" value="CAD9474645.1"/>
    <property type="molecule type" value="Transcribed_RNA"/>
</dbReference>